<sequence length="203" mass="22385">MPRRSARIAAINPRRSARLAAAKRQQQQRLPSQPTKRMKSSRPSLNARLAGLNEYLASTPIDEDGPGFLFICDIDNLRAFVDMANTQPVTGAPEWMQTLPPNITTNTFTDDFVGVLARVSGGRCGRVLLASNNQSEFGNVAGWLFVLQEGNFMQHVAQLAFNNVHRLLATTYSLTTTKAQECTQNNLLPLMGGGCLTLHMHFL</sequence>
<gene>
    <name evidence="2" type="ORF">V7S43_012009</name>
</gene>
<organism evidence="2 3">
    <name type="scientific">Phytophthora oleae</name>
    <dbReference type="NCBI Taxonomy" id="2107226"/>
    <lineage>
        <taxon>Eukaryota</taxon>
        <taxon>Sar</taxon>
        <taxon>Stramenopiles</taxon>
        <taxon>Oomycota</taxon>
        <taxon>Peronosporomycetes</taxon>
        <taxon>Peronosporales</taxon>
        <taxon>Peronosporaceae</taxon>
        <taxon>Phytophthora</taxon>
    </lineage>
</organism>
<dbReference type="EMBL" id="JBIMZQ010000029">
    <property type="protein sequence ID" value="KAL3663069.1"/>
    <property type="molecule type" value="Genomic_DNA"/>
</dbReference>
<accession>A0ABD3FC51</accession>
<dbReference type="AlphaFoldDB" id="A0ABD3FC51"/>
<feature type="region of interest" description="Disordered" evidence="1">
    <location>
        <begin position="1"/>
        <end position="43"/>
    </location>
</feature>
<reference evidence="2 3" key="1">
    <citation type="submission" date="2024-09" db="EMBL/GenBank/DDBJ databases">
        <title>Genome sequencing and assembly of Phytophthora oleae, isolate VK10A, causative agent of rot of olive drupes.</title>
        <authorList>
            <person name="Conti Taguali S."/>
            <person name="Riolo M."/>
            <person name="La Spada F."/>
            <person name="Cacciola S.O."/>
            <person name="Dionisio G."/>
        </authorList>
    </citation>
    <scope>NUCLEOTIDE SEQUENCE [LARGE SCALE GENOMIC DNA]</scope>
    <source>
        <strain evidence="2 3">VK10A</strain>
    </source>
</reference>
<comment type="caution">
    <text evidence="2">The sequence shown here is derived from an EMBL/GenBank/DDBJ whole genome shotgun (WGS) entry which is preliminary data.</text>
</comment>
<feature type="compositionally biased region" description="Low complexity" evidence="1">
    <location>
        <begin position="18"/>
        <end position="29"/>
    </location>
</feature>
<proteinExistence type="predicted"/>
<name>A0ABD3FC51_9STRA</name>
<evidence type="ECO:0000313" key="2">
    <source>
        <dbReference type="EMBL" id="KAL3663069.1"/>
    </source>
</evidence>
<evidence type="ECO:0000256" key="1">
    <source>
        <dbReference type="SAM" id="MobiDB-lite"/>
    </source>
</evidence>
<evidence type="ECO:0000313" key="3">
    <source>
        <dbReference type="Proteomes" id="UP001632037"/>
    </source>
</evidence>
<protein>
    <submittedName>
        <fullName evidence="2">Uncharacterized protein</fullName>
    </submittedName>
</protein>
<dbReference type="Proteomes" id="UP001632037">
    <property type="component" value="Unassembled WGS sequence"/>
</dbReference>
<keyword evidence="3" id="KW-1185">Reference proteome</keyword>